<organism evidence="1 2">
    <name type="scientific">Microbispora oryzae</name>
    <dbReference type="NCBI Taxonomy" id="2806554"/>
    <lineage>
        <taxon>Bacteria</taxon>
        <taxon>Bacillati</taxon>
        <taxon>Actinomycetota</taxon>
        <taxon>Actinomycetes</taxon>
        <taxon>Streptosporangiales</taxon>
        <taxon>Streptosporangiaceae</taxon>
        <taxon>Microbispora</taxon>
    </lineage>
</organism>
<accession>A0A940WGP6</accession>
<protein>
    <submittedName>
        <fullName evidence="1">Uncharacterized protein</fullName>
    </submittedName>
</protein>
<evidence type="ECO:0000313" key="1">
    <source>
        <dbReference type="EMBL" id="MBP2702877.1"/>
    </source>
</evidence>
<dbReference type="AlphaFoldDB" id="A0A940WGP6"/>
<gene>
    <name evidence="1" type="ORF">JOL79_03550</name>
</gene>
<name>A0A940WGP6_9ACTN</name>
<comment type="caution">
    <text evidence="1">The sequence shown here is derived from an EMBL/GenBank/DDBJ whole genome shotgun (WGS) entry which is preliminary data.</text>
</comment>
<evidence type="ECO:0000313" key="2">
    <source>
        <dbReference type="Proteomes" id="UP000674234"/>
    </source>
</evidence>
<dbReference type="EMBL" id="JAFCNB010000001">
    <property type="protein sequence ID" value="MBP2702877.1"/>
    <property type="molecule type" value="Genomic_DNA"/>
</dbReference>
<dbReference type="RefSeq" id="WP_210154124.1">
    <property type="nucleotide sequence ID" value="NZ_JAFCNB010000001.1"/>
</dbReference>
<proteinExistence type="predicted"/>
<dbReference type="Proteomes" id="UP000674234">
    <property type="component" value="Unassembled WGS sequence"/>
</dbReference>
<keyword evidence="2" id="KW-1185">Reference proteome</keyword>
<sequence>MQTTSEPQISPAIVVRALSARFPRWTIWWGQATAHYWGMSRRRDGLLIHVEARSAQEFVRRAKEIDARAS</sequence>
<reference evidence="1" key="1">
    <citation type="submission" date="2021-02" db="EMBL/GenBank/DDBJ databases">
        <title>Draft genome sequence of Microbispora sp. RL4-1S isolated from rice leaves in Thailand.</title>
        <authorList>
            <person name="Muangham S."/>
            <person name="Duangmal K."/>
        </authorList>
    </citation>
    <scope>NUCLEOTIDE SEQUENCE</scope>
    <source>
        <strain evidence="1">RL4-1S</strain>
    </source>
</reference>